<accession>A0A1H4PLX3</accession>
<proteinExistence type="predicted"/>
<dbReference type="Proteomes" id="UP000198542">
    <property type="component" value="Unassembled WGS sequence"/>
</dbReference>
<gene>
    <name evidence="1" type="ORF">SAMN04490187_3107</name>
</gene>
<protein>
    <submittedName>
        <fullName evidence="1">Uncharacterized protein</fullName>
    </submittedName>
</protein>
<evidence type="ECO:0000313" key="1">
    <source>
        <dbReference type="EMBL" id="SEC08436.1"/>
    </source>
</evidence>
<evidence type="ECO:0000313" key="2">
    <source>
        <dbReference type="Proteomes" id="UP000198542"/>
    </source>
</evidence>
<keyword evidence="2" id="KW-1185">Reference proteome</keyword>
<dbReference type="EMBL" id="FNTC01000002">
    <property type="protein sequence ID" value="SEC08436.1"/>
    <property type="molecule type" value="Genomic_DNA"/>
</dbReference>
<name>A0A1H4PLX3_PSEJE</name>
<sequence>MTLGGWVIEELEGANQRMDSATALQVRVFD</sequence>
<reference evidence="2" key="1">
    <citation type="submission" date="2016-10" db="EMBL/GenBank/DDBJ databases">
        <authorList>
            <person name="Varghese N."/>
            <person name="Submissions S."/>
        </authorList>
    </citation>
    <scope>NUCLEOTIDE SEQUENCE [LARGE SCALE GENOMIC DNA]</scope>
    <source>
        <strain evidence="2">BS3660</strain>
    </source>
</reference>
<dbReference type="AlphaFoldDB" id="A0A1H4PLX3"/>
<organism evidence="1 2">
    <name type="scientific">Pseudomonas jessenii</name>
    <dbReference type="NCBI Taxonomy" id="77298"/>
    <lineage>
        <taxon>Bacteria</taxon>
        <taxon>Pseudomonadati</taxon>
        <taxon>Pseudomonadota</taxon>
        <taxon>Gammaproteobacteria</taxon>
        <taxon>Pseudomonadales</taxon>
        <taxon>Pseudomonadaceae</taxon>
        <taxon>Pseudomonas</taxon>
    </lineage>
</organism>